<accession>A0A5C7EWA3</accession>
<gene>
    <name evidence="2" type="ORF">FR698_06335</name>
</gene>
<dbReference type="RefSeq" id="WP_147799330.1">
    <property type="nucleotide sequence ID" value="NZ_VPFL01000006.1"/>
</dbReference>
<evidence type="ECO:0000256" key="1">
    <source>
        <dbReference type="SAM" id="MobiDB-lite"/>
    </source>
</evidence>
<evidence type="ECO:0000313" key="2">
    <source>
        <dbReference type="EMBL" id="TXF12462.1"/>
    </source>
</evidence>
<dbReference type="OrthoDB" id="8776025at2"/>
<feature type="compositionally biased region" description="Basic and acidic residues" evidence="1">
    <location>
        <begin position="11"/>
        <end position="24"/>
    </location>
</feature>
<dbReference type="AlphaFoldDB" id="A0A5C7EWA3"/>
<keyword evidence="3" id="KW-1185">Reference proteome</keyword>
<comment type="caution">
    <text evidence="2">The sequence shown here is derived from an EMBL/GenBank/DDBJ whole genome shotgun (WGS) entry which is preliminary data.</text>
</comment>
<feature type="region of interest" description="Disordered" evidence="1">
    <location>
        <begin position="134"/>
        <end position="202"/>
    </location>
</feature>
<feature type="compositionally biased region" description="Low complexity" evidence="1">
    <location>
        <begin position="180"/>
        <end position="196"/>
    </location>
</feature>
<evidence type="ECO:0000313" key="3">
    <source>
        <dbReference type="Proteomes" id="UP000321201"/>
    </source>
</evidence>
<sequence length="202" mass="22168">MRNSDQADPPLSRKEPVPGTRSEEEPFLARWSRLKRESRAAPPSAPRSGPPQPVEDKPPELPPLDSLTFDSDFRAFLHPKVEEGLRRAALKKLFSDPRFNVMDGLDVYIEDYNKFEPLEPELLAKLTHTVEHLVRSQTTEEGSMEAEARVQPGPELLPPSPAQPSASQVEGACEKAPCQEEGGAPAASSPSEEQAQIPSGRA</sequence>
<feature type="region of interest" description="Disordered" evidence="1">
    <location>
        <begin position="1"/>
        <end position="67"/>
    </location>
</feature>
<reference evidence="2 3" key="1">
    <citation type="submission" date="2019-08" db="EMBL/GenBank/DDBJ databases">
        <title>Pelomicrobium methylotrophicum gen. nov., sp. nov. a moderately thermophilic, facultatively anaerobic, lithoautotrophic and methylotrophic bacterium isolated from a terrestrial mud volcano.</title>
        <authorList>
            <person name="Slobodkina G.B."/>
            <person name="Merkel A.Y."/>
            <person name="Slobodkin A.I."/>
        </authorList>
    </citation>
    <scope>NUCLEOTIDE SEQUENCE [LARGE SCALE GENOMIC DNA]</scope>
    <source>
        <strain evidence="2 3">SM250</strain>
    </source>
</reference>
<dbReference type="Proteomes" id="UP000321201">
    <property type="component" value="Unassembled WGS sequence"/>
</dbReference>
<name>A0A5C7EWA3_9PROT</name>
<dbReference type="InterPro" id="IPR021735">
    <property type="entry name" value="DUF3306"/>
</dbReference>
<dbReference type="EMBL" id="VPFL01000006">
    <property type="protein sequence ID" value="TXF12462.1"/>
    <property type="molecule type" value="Genomic_DNA"/>
</dbReference>
<protein>
    <submittedName>
        <fullName evidence="2">DUF3306 domain-containing protein</fullName>
    </submittedName>
</protein>
<proteinExistence type="predicted"/>
<dbReference type="Pfam" id="PF11748">
    <property type="entry name" value="DUF3306"/>
    <property type="match status" value="1"/>
</dbReference>
<dbReference type="InParanoid" id="A0A5C7EWA3"/>
<feature type="compositionally biased region" description="Pro residues" evidence="1">
    <location>
        <begin position="43"/>
        <end position="53"/>
    </location>
</feature>
<organism evidence="2 3">
    <name type="scientific">Pelomicrobium methylotrophicum</name>
    <dbReference type="NCBI Taxonomy" id="2602750"/>
    <lineage>
        <taxon>Bacteria</taxon>
        <taxon>Pseudomonadati</taxon>
        <taxon>Pseudomonadota</taxon>
        <taxon>Hydrogenophilia</taxon>
        <taxon>Hydrogenophilia incertae sedis</taxon>
        <taxon>Pelomicrobium</taxon>
    </lineage>
</organism>